<keyword evidence="9 11" id="KW-0413">Isomerase</keyword>
<dbReference type="GO" id="GO:0006098">
    <property type="term" value="P:pentose-phosphate shunt"/>
    <property type="evidence" value="ECO:0007669"/>
    <property type="project" value="UniProtKB-UniRule"/>
</dbReference>
<dbReference type="OrthoDB" id="1645589at2"/>
<comment type="cofactor">
    <cofactor evidence="4">
        <name>Zn(2+)</name>
        <dbReference type="ChEBI" id="CHEBI:29105"/>
    </cofactor>
</comment>
<feature type="binding site" evidence="13">
    <location>
        <position position="65"/>
    </location>
    <ligand>
        <name>a divalent metal cation</name>
        <dbReference type="ChEBI" id="CHEBI:60240"/>
    </ligand>
</feature>
<dbReference type="AlphaFoldDB" id="A0A095Z4W3"/>
<dbReference type="PANTHER" id="PTHR11749">
    <property type="entry name" value="RIBULOSE-5-PHOSPHATE-3-EPIMERASE"/>
    <property type="match status" value="1"/>
</dbReference>
<keyword evidence="13" id="KW-0170">Cobalt</keyword>
<keyword evidence="11" id="KW-0119">Carbohydrate metabolism</keyword>
<feature type="binding site" evidence="14">
    <location>
        <position position="176"/>
    </location>
    <ligand>
        <name>substrate</name>
    </ligand>
</feature>
<dbReference type="Pfam" id="PF00834">
    <property type="entry name" value="Ribul_P_3_epim"/>
    <property type="match status" value="1"/>
</dbReference>
<evidence type="ECO:0000256" key="8">
    <source>
        <dbReference type="ARBA" id="ARBA00022723"/>
    </source>
</evidence>
<evidence type="ECO:0000256" key="1">
    <source>
        <dbReference type="ARBA" id="ARBA00001782"/>
    </source>
</evidence>
<evidence type="ECO:0000256" key="5">
    <source>
        <dbReference type="ARBA" id="ARBA00001954"/>
    </source>
</evidence>
<evidence type="ECO:0000256" key="2">
    <source>
        <dbReference type="ARBA" id="ARBA00001936"/>
    </source>
</evidence>
<organism evidence="15 16">
    <name type="scientific">Anaerococcus lactolyticus S7-1-13</name>
    <dbReference type="NCBI Taxonomy" id="1284686"/>
    <lineage>
        <taxon>Bacteria</taxon>
        <taxon>Bacillati</taxon>
        <taxon>Bacillota</taxon>
        <taxon>Tissierellia</taxon>
        <taxon>Tissierellales</taxon>
        <taxon>Peptoniphilaceae</taxon>
        <taxon>Anaerococcus</taxon>
    </lineage>
</organism>
<feature type="binding site" evidence="13">
    <location>
        <position position="32"/>
    </location>
    <ligand>
        <name>a divalent metal cation</name>
        <dbReference type="ChEBI" id="CHEBI:60240"/>
    </ligand>
</feature>
<dbReference type="EC" id="5.1.3.1" evidence="7 10"/>
<evidence type="ECO:0000256" key="10">
    <source>
        <dbReference type="NCBIfam" id="TIGR01163"/>
    </source>
</evidence>
<feature type="binding site" evidence="14">
    <location>
        <position position="7"/>
    </location>
    <ligand>
        <name>substrate</name>
    </ligand>
</feature>
<evidence type="ECO:0000256" key="11">
    <source>
        <dbReference type="PIRNR" id="PIRNR001461"/>
    </source>
</evidence>
<evidence type="ECO:0000256" key="3">
    <source>
        <dbReference type="ARBA" id="ARBA00001941"/>
    </source>
</evidence>
<feature type="active site" description="Proton donor" evidence="12">
    <location>
        <position position="174"/>
    </location>
</feature>
<feature type="active site" description="Proton acceptor" evidence="12">
    <location>
        <position position="34"/>
    </location>
</feature>
<dbReference type="CDD" id="cd00429">
    <property type="entry name" value="RPE"/>
    <property type="match status" value="1"/>
</dbReference>
<comment type="cofactor">
    <cofactor evidence="13">
        <name>a divalent metal cation</name>
        <dbReference type="ChEBI" id="CHEBI:60240"/>
    </cofactor>
    <text evidence="13">Binds 1 divalent metal cation per subunit.</text>
</comment>
<feature type="binding site" evidence="13">
    <location>
        <position position="34"/>
    </location>
    <ligand>
        <name>a divalent metal cation</name>
        <dbReference type="ChEBI" id="CHEBI:60240"/>
    </ligand>
</feature>
<feature type="binding site" evidence="14">
    <location>
        <begin position="141"/>
        <end position="144"/>
    </location>
    <ligand>
        <name>substrate</name>
    </ligand>
</feature>
<evidence type="ECO:0000313" key="15">
    <source>
        <dbReference type="EMBL" id="KGF03534.1"/>
    </source>
</evidence>
<evidence type="ECO:0000256" key="6">
    <source>
        <dbReference type="ARBA" id="ARBA00009541"/>
    </source>
</evidence>
<feature type="binding site" evidence="13">
    <location>
        <position position="174"/>
    </location>
    <ligand>
        <name>a divalent metal cation</name>
        <dbReference type="ChEBI" id="CHEBI:60240"/>
    </ligand>
</feature>
<dbReference type="SUPFAM" id="SSF51366">
    <property type="entry name" value="Ribulose-phoshate binding barrel"/>
    <property type="match status" value="1"/>
</dbReference>
<comment type="caution">
    <text evidence="15">The sequence shown here is derived from an EMBL/GenBank/DDBJ whole genome shotgun (WGS) entry which is preliminary data.</text>
</comment>
<dbReference type="GO" id="GO:0005975">
    <property type="term" value="P:carbohydrate metabolic process"/>
    <property type="evidence" value="ECO:0007669"/>
    <property type="project" value="InterPro"/>
</dbReference>
<evidence type="ECO:0000256" key="9">
    <source>
        <dbReference type="ARBA" id="ARBA00023235"/>
    </source>
</evidence>
<dbReference type="GO" id="GO:0004750">
    <property type="term" value="F:D-ribulose-phosphate 3-epimerase activity"/>
    <property type="evidence" value="ECO:0007669"/>
    <property type="project" value="UniProtKB-UniRule"/>
</dbReference>
<comment type="cofactor">
    <cofactor evidence="5">
        <name>Fe(2+)</name>
        <dbReference type="ChEBI" id="CHEBI:29033"/>
    </cofactor>
</comment>
<dbReference type="GO" id="GO:0005737">
    <property type="term" value="C:cytoplasm"/>
    <property type="evidence" value="ECO:0007669"/>
    <property type="project" value="UniProtKB-ARBA"/>
</dbReference>
<dbReference type="Proteomes" id="UP000029579">
    <property type="component" value="Unassembled WGS sequence"/>
</dbReference>
<feature type="binding site" evidence="14">
    <location>
        <position position="65"/>
    </location>
    <ligand>
        <name>substrate</name>
    </ligand>
</feature>
<dbReference type="GO" id="GO:0046872">
    <property type="term" value="F:metal ion binding"/>
    <property type="evidence" value="ECO:0007669"/>
    <property type="project" value="UniProtKB-KW"/>
</dbReference>
<dbReference type="NCBIfam" id="NF004076">
    <property type="entry name" value="PRK05581.1-4"/>
    <property type="match status" value="1"/>
</dbReference>
<comment type="cofactor">
    <cofactor evidence="2">
        <name>Mn(2+)</name>
        <dbReference type="ChEBI" id="CHEBI:29035"/>
    </cofactor>
</comment>
<dbReference type="PROSITE" id="PS01085">
    <property type="entry name" value="RIBUL_P_3_EPIMER_1"/>
    <property type="match status" value="1"/>
</dbReference>
<dbReference type="Gene3D" id="3.20.20.70">
    <property type="entry name" value="Aldolase class I"/>
    <property type="match status" value="1"/>
</dbReference>
<proteinExistence type="inferred from homology"/>
<keyword evidence="13" id="KW-0862">Zinc</keyword>
<comment type="cofactor">
    <cofactor evidence="3">
        <name>Co(2+)</name>
        <dbReference type="ChEBI" id="CHEBI:48828"/>
    </cofactor>
</comment>
<evidence type="ECO:0000256" key="4">
    <source>
        <dbReference type="ARBA" id="ARBA00001947"/>
    </source>
</evidence>
<comment type="similarity">
    <text evidence="6 11">Belongs to the ribulose-phosphate 3-epimerase family.</text>
</comment>
<keyword evidence="8 13" id="KW-0479">Metal-binding</keyword>
<evidence type="ECO:0000256" key="14">
    <source>
        <dbReference type="PIRSR" id="PIRSR001461-3"/>
    </source>
</evidence>
<dbReference type="FunFam" id="3.20.20.70:FF:000004">
    <property type="entry name" value="Ribulose-phosphate 3-epimerase"/>
    <property type="match status" value="1"/>
</dbReference>
<dbReference type="InterPro" id="IPR013785">
    <property type="entry name" value="Aldolase_TIM"/>
</dbReference>
<dbReference type="PIRSF" id="PIRSF001461">
    <property type="entry name" value="RPE"/>
    <property type="match status" value="1"/>
</dbReference>
<dbReference type="NCBIfam" id="TIGR01163">
    <property type="entry name" value="rpe"/>
    <property type="match status" value="1"/>
</dbReference>
<dbReference type="eggNOG" id="COG0036">
    <property type="taxonomic scope" value="Bacteria"/>
</dbReference>
<dbReference type="RefSeq" id="WP_037328285.1">
    <property type="nucleotide sequence ID" value="NZ_JRMW01000038.1"/>
</dbReference>
<evidence type="ECO:0000256" key="7">
    <source>
        <dbReference type="ARBA" id="ARBA00013188"/>
    </source>
</evidence>
<gene>
    <name evidence="15" type="ORF">HMPREF1630_06950</name>
</gene>
<protein>
    <recommendedName>
        <fullName evidence="7 10">Ribulose-phosphate 3-epimerase</fullName>
        <ecNumber evidence="7 10">5.1.3.1</ecNumber>
    </recommendedName>
</protein>
<dbReference type="InterPro" id="IPR026019">
    <property type="entry name" value="Ribul_P_3_epim"/>
</dbReference>
<accession>A0A095Z4W3</accession>
<evidence type="ECO:0000256" key="13">
    <source>
        <dbReference type="PIRSR" id="PIRSR001461-2"/>
    </source>
</evidence>
<dbReference type="InterPro" id="IPR000056">
    <property type="entry name" value="Ribul_P_3_epim-like"/>
</dbReference>
<name>A0A095Z4W3_9FIRM</name>
<comment type="catalytic activity">
    <reaction evidence="1 11">
        <text>D-ribulose 5-phosphate = D-xylulose 5-phosphate</text>
        <dbReference type="Rhea" id="RHEA:13677"/>
        <dbReference type="ChEBI" id="CHEBI:57737"/>
        <dbReference type="ChEBI" id="CHEBI:58121"/>
        <dbReference type="EC" id="5.1.3.1"/>
    </reaction>
</comment>
<keyword evidence="13" id="KW-0464">Manganese</keyword>
<evidence type="ECO:0000256" key="12">
    <source>
        <dbReference type="PIRSR" id="PIRSR001461-1"/>
    </source>
</evidence>
<reference evidence="15 16" key="1">
    <citation type="submission" date="2014-07" db="EMBL/GenBank/DDBJ databases">
        <authorList>
            <person name="McCorrison J."/>
            <person name="Sanka R."/>
            <person name="Torralba M."/>
            <person name="Gillis M."/>
            <person name="Haft D.H."/>
            <person name="Methe B."/>
            <person name="Sutton G."/>
            <person name="Nelson K.E."/>
        </authorList>
    </citation>
    <scope>NUCLEOTIDE SEQUENCE [LARGE SCALE GENOMIC DNA]</scope>
    <source>
        <strain evidence="15 16">S7-1-13</strain>
    </source>
</reference>
<evidence type="ECO:0000313" key="16">
    <source>
        <dbReference type="Proteomes" id="UP000029579"/>
    </source>
</evidence>
<dbReference type="EMBL" id="JRMW01000038">
    <property type="protein sequence ID" value="KGF03534.1"/>
    <property type="molecule type" value="Genomic_DNA"/>
</dbReference>
<sequence>MVRLSPSILSANFANLQGDLDQTKGCGLKMIHIDVMDGIFVPNISFAFKVISDIRDKNDYFFDTHLMIEEPIRYIDEFKKAGSDRITVHYEACKDLKATLKAIRDAGIEVGLTAKPETDPKLLLEYFDQIDLILVMSVRPGFGGQKFMEETKATMDFYRKYIDENNLKVKMQVDGGIKTTNVREVLDLGVDEIVSGSDIFAKDIKSQILTYHEIFKEYE</sequence>
<feature type="binding site" evidence="14">
    <location>
        <begin position="196"/>
        <end position="197"/>
    </location>
    <ligand>
        <name>substrate</name>
    </ligand>
</feature>
<dbReference type="InterPro" id="IPR011060">
    <property type="entry name" value="RibuloseP-bd_barrel"/>
</dbReference>